<dbReference type="Gene3D" id="3.50.50.60">
    <property type="entry name" value="FAD/NAD(P)-binding domain"/>
    <property type="match status" value="1"/>
</dbReference>
<dbReference type="Gene3D" id="1.10.10.1100">
    <property type="entry name" value="BFD-like [2Fe-2S]-binding domain"/>
    <property type="match status" value="1"/>
</dbReference>
<feature type="domain" description="BFD-like [2Fe-2S]-binding" evidence="2">
    <location>
        <begin position="398"/>
        <end position="451"/>
    </location>
</feature>
<evidence type="ECO:0000259" key="2">
    <source>
        <dbReference type="Pfam" id="PF04324"/>
    </source>
</evidence>
<evidence type="ECO:0000259" key="1">
    <source>
        <dbReference type="Pfam" id="PF01266"/>
    </source>
</evidence>
<dbReference type="SUPFAM" id="SSF51905">
    <property type="entry name" value="FAD/NAD(P)-binding domain"/>
    <property type="match status" value="1"/>
</dbReference>
<gene>
    <name evidence="3" type="ORF">SAMN05421804_101400</name>
</gene>
<dbReference type="Proteomes" id="UP000183255">
    <property type="component" value="Unassembled WGS sequence"/>
</dbReference>
<proteinExistence type="predicted"/>
<evidence type="ECO:0000313" key="3">
    <source>
        <dbReference type="EMBL" id="SDH99114.1"/>
    </source>
</evidence>
<dbReference type="Pfam" id="PF01266">
    <property type="entry name" value="DAO"/>
    <property type="match status" value="1"/>
</dbReference>
<dbReference type="PANTHER" id="PTHR42720">
    <property type="entry name" value="GLYCEROL-3-PHOSPHATE DEHYDROGENASE"/>
    <property type="match status" value="1"/>
</dbReference>
<reference evidence="3 4" key="1">
    <citation type="submission" date="2016-10" db="EMBL/GenBank/DDBJ databases">
        <authorList>
            <person name="de Groot N.N."/>
        </authorList>
    </citation>
    <scope>NUCLEOTIDE SEQUENCE [LARGE SCALE GENOMIC DNA]</scope>
    <source>
        <strain evidence="3 4">CGMCC 1.5058</strain>
    </source>
</reference>
<name>A0A1G8GXM8_9CLOT</name>
<organism evidence="3 4">
    <name type="scientific">Proteiniclasticum ruminis</name>
    <dbReference type="NCBI Taxonomy" id="398199"/>
    <lineage>
        <taxon>Bacteria</taxon>
        <taxon>Bacillati</taxon>
        <taxon>Bacillota</taxon>
        <taxon>Clostridia</taxon>
        <taxon>Eubacteriales</taxon>
        <taxon>Clostridiaceae</taxon>
        <taxon>Proteiniclasticum</taxon>
    </lineage>
</organism>
<dbReference type="InterPro" id="IPR006076">
    <property type="entry name" value="FAD-dep_OxRdtase"/>
</dbReference>
<dbReference type="InterPro" id="IPR052745">
    <property type="entry name" value="G3P_Oxidase/Oxidoreductase"/>
</dbReference>
<dbReference type="EMBL" id="FNDZ01000001">
    <property type="protein sequence ID" value="SDH99114.1"/>
    <property type="molecule type" value="Genomic_DNA"/>
</dbReference>
<dbReference type="InterPro" id="IPR036188">
    <property type="entry name" value="FAD/NAD-bd_sf"/>
</dbReference>
<feature type="domain" description="FAD dependent oxidoreductase" evidence="1">
    <location>
        <begin position="3"/>
        <end position="348"/>
    </location>
</feature>
<dbReference type="InterPro" id="IPR007419">
    <property type="entry name" value="BFD-like_2Fe2S-bd_dom"/>
</dbReference>
<dbReference type="CDD" id="cd19946">
    <property type="entry name" value="GlpA-like_Fer2_BFD-like"/>
    <property type="match status" value="1"/>
</dbReference>
<dbReference type="Gene3D" id="3.30.9.10">
    <property type="entry name" value="D-Amino Acid Oxidase, subunit A, domain 2"/>
    <property type="match status" value="1"/>
</dbReference>
<dbReference type="InterPro" id="IPR041854">
    <property type="entry name" value="BFD-like_2Fe2S-bd_dom_sf"/>
</dbReference>
<accession>A0A1G8GXM8</accession>
<dbReference type="RefSeq" id="WP_031573392.1">
    <property type="nucleotide sequence ID" value="NZ_DAMANS010000015.1"/>
</dbReference>
<dbReference type="Pfam" id="PF04324">
    <property type="entry name" value="Fer2_BFD"/>
    <property type="match status" value="1"/>
</dbReference>
<sequence length="487" mass="54166">MYDVIIIGAGIVGTTIARELSKSNAKVLILEKGIDVSMGATKANSAIVHGGFAEKHEALKGRLCYKGRVQFKKLDEELNFGFRETGSLVISMEDDKEPLEKLMANGIKNGLDDLEIIGPDRIRELEPELTHDVKWALYCKGAGICSPYEMAISMAENAIRNGVTLKLEHQVTGIEKDGDVFRVSTDKEEFQGKFVVNAAGVYADEISKMVGVNNFEILPRSGEYILFTRGTGDPINTVIFQLPTKYGKGVLVASTYYGNLLIGPDASDEGGKDDTSTHIERVAKIYQQTKALYGKINSKQFIRSFTGIRARSSTDDFIIEETEVKGFINVAGIQSPGLTSSPAIAEMVIGILKDAGLEWEDNNEFDPYRKPIVTKKPLQPLKDIKQFIELPLGSKDRIVCRCEQVREDEIVDALHRGIRIKTVDGVKRRTRAGMGWCQGEFCKPRVIEIMEREYGEKIDPGFDIEHSGVNRVQKSDLLDYLKSLEEE</sequence>
<protein>
    <submittedName>
        <fullName evidence="3">Glycerol-3-phosphate dehydrogenase</fullName>
    </submittedName>
</protein>
<evidence type="ECO:0000313" key="4">
    <source>
        <dbReference type="Proteomes" id="UP000183255"/>
    </source>
</evidence>
<dbReference type="AlphaFoldDB" id="A0A1G8GXM8"/>
<dbReference type="PANTHER" id="PTHR42720:SF1">
    <property type="entry name" value="GLYCEROL 3-PHOSPHATE OXIDASE"/>
    <property type="match status" value="1"/>
</dbReference>